<dbReference type="SUPFAM" id="SSF48452">
    <property type="entry name" value="TPR-like"/>
    <property type="match status" value="1"/>
</dbReference>
<dbReference type="RefSeq" id="WP_103067077.1">
    <property type="nucleotide sequence ID" value="NZ_AZRL01000016.1"/>
</dbReference>
<reference evidence="1 2" key="1">
    <citation type="submission" date="2013-12" db="EMBL/GenBank/DDBJ databases">
        <title>Comparative genomics of Petrotoga isolates.</title>
        <authorList>
            <person name="Nesbo C.L."/>
            <person name="Charchuk R."/>
            <person name="Chow K."/>
        </authorList>
    </citation>
    <scope>NUCLEOTIDE SEQUENCE [LARGE SCALE GENOMIC DNA]</scope>
    <source>
        <strain evidence="1 2">DSM 13574</strain>
    </source>
</reference>
<proteinExistence type="predicted"/>
<name>A0A2K1P038_9BACT</name>
<evidence type="ECO:0000313" key="2">
    <source>
        <dbReference type="Proteomes" id="UP000236434"/>
    </source>
</evidence>
<gene>
    <name evidence="1" type="ORF">X929_05845</name>
</gene>
<dbReference type="OrthoDB" id="43323at2"/>
<protein>
    <recommendedName>
        <fullName evidence="3">Tetratricopeptide repeat protein</fullName>
    </recommendedName>
</protein>
<dbReference type="Proteomes" id="UP000236434">
    <property type="component" value="Unassembled WGS sequence"/>
</dbReference>
<comment type="caution">
    <text evidence="1">The sequence shown here is derived from an EMBL/GenBank/DDBJ whole genome shotgun (WGS) entry which is preliminary data.</text>
</comment>
<dbReference type="InterPro" id="IPR011990">
    <property type="entry name" value="TPR-like_helical_dom_sf"/>
</dbReference>
<dbReference type="EMBL" id="AZRL01000016">
    <property type="protein sequence ID" value="PNR96158.1"/>
    <property type="molecule type" value="Genomic_DNA"/>
</dbReference>
<evidence type="ECO:0008006" key="3">
    <source>
        <dbReference type="Google" id="ProtNLM"/>
    </source>
</evidence>
<accession>A0A2K1P038</accession>
<dbReference type="AlphaFoldDB" id="A0A2K1P038"/>
<evidence type="ECO:0000313" key="1">
    <source>
        <dbReference type="EMBL" id="PNR96158.1"/>
    </source>
</evidence>
<sequence>MTDKNGNNNEEDKLRNLYKIKEEIEKELEKKGIRKPDTHQKKKTAKTIYKADYEIEKIAVSINNINNWFDLIIYDIDLSNEKLTNFFELRLSSKSLQEYSNQFGMMHLFRNDFQKAERFFEGKNDINSKINRGFLKIIRNDEDANKYFTELISTHPKNGLVYLTLSLFFLKRKDFYNAYQMIKLANSFLDYSFISMGLNAYEKDFQKALSFLSKAYLEGRAKRVVNLINYYVSLFISDSEKAFSSFALLKEDKTPCINCIKILSNSEKVELPNYCPFYERILFQMGNPKPYKAEDSELYELLLYKYYQEKDIQQFNSYAKKIESNFNNVPLIFLSSTETTSKKIITDLFSQRKTGIKINLKGPNYYDNLNKATMDLKTKYQKNFTFFLDLPFYEALRLLFGWRICQYLYR</sequence>
<organism evidence="1 2">
    <name type="scientific">Petrotoga olearia DSM 13574</name>
    <dbReference type="NCBI Taxonomy" id="1122955"/>
    <lineage>
        <taxon>Bacteria</taxon>
        <taxon>Thermotogati</taxon>
        <taxon>Thermotogota</taxon>
        <taxon>Thermotogae</taxon>
        <taxon>Petrotogales</taxon>
        <taxon>Petrotogaceae</taxon>
        <taxon>Petrotoga</taxon>
    </lineage>
</organism>